<dbReference type="SMART" id="SM00304">
    <property type="entry name" value="HAMP"/>
    <property type="match status" value="1"/>
</dbReference>
<dbReference type="SUPFAM" id="SSF47384">
    <property type="entry name" value="Homodimeric domain of signal transducing histidine kinase"/>
    <property type="match status" value="1"/>
</dbReference>
<reference evidence="15 16" key="1">
    <citation type="submission" date="2020-02" db="EMBL/GenBank/DDBJ databases">
        <title>Paenibacillus sp. nov., isolated from rhizosphere soil of tomato.</title>
        <authorList>
            <person name="Weon H.-Y."/>
            <person name="Lee S.A."/>
        </authorList>
    </citation>
    <scope>NUCLEOTIDE SEQUENCE [LARGE SCALE GENOMIC DNA]</scope>
    <source>
        <strain evidence="15 16">14171R-81</strain>
    </source>
</reference>
<evidence type="ECO:0000256" key="11">
    <source>
        <dbReference type="ARBA" id="ARBA00023136"/>
    </source>
</evidence>
<evidence type="ECO:0000256" key="2">
    <source>
        <dbReference type="ARBA" id="ARBA00004651"/>
    </source>
</evidence>
<dbReference type="InterPro" id="IPR004358">
    <property type="entry name" value="Sig_transdc_His_kin-like_C"/>
</dbReference>
<proteinExistence type="predicted"/>
<keyword evidence="9" id="KW-0067">ATP-binding</keyword>
<dbReference type="InterPro" id="IPR050351">
    <property type="entry name" value="BphY/WalK/GraS-like"/>
</dbReference>
<dbReference type="Gene3D" id="1.10.287.130">
    <property type="match status" value="1"/>
</dbReference>
<dbReference type="GO" id="GO:0005524">
    <property type="term" value="F:ATP binding"/>
    <property type="evidence" value="ECO:0007669"/>
    <property type="project" value="UniProtKB-KW"/>
</dbReference>
<keyword evidence="16" id="KW-1185">Reference proteome</keyword>
<dbReference type="SUPFAM" id="SSF55874">
    <property type="entry name" value="ATPase domain of HSP90 chaperone/DNA topoisomerase II/histidine kinase"/>
    <property type="match status" value="1"/>
</dbReference>
<dbReference type="PRINTS" id="PR00344">
    <property type="entry name" value="BCTRLSENSOR"/>
</dbReference>
<evidence type="ECO:0000256" key="4">
    <source>
        <dbReference type="ARBA" id="ARBA00022475"/>
    </source>
</evidence>
<dbReference type="EMBL" id="CP048286">
    <property type="protein sequence ID" value="QHW29376.1"/>
    <property type="molecule type" value="Genomic_DNA"/>
</dbReference>
<dbReference type="GO" id="GO:0005886">
    <property type="term" value="C:plasma membrane"/>
    <property type="evidence" value="ECO:0007669"/>
    <property type="project" value="UniProtKB-SubCell"/>
</dbReference>
<keyword evidence="5" id="KW-0597">Phosphoprotein</keyword>
<evidence type="ECO:0000313" key="15">
    <source>
        <dbReference type="EMBL" id="QHW29376.1"/>
    </source>
</evidence>
<accession>A0A6C0NTY7</accession>
<evidence type="ECO:0000259" key="13">
    <source>
        <dbReference type="PROSITE" id="PS50109"/>
    </source>
</evidence>
<keyword evidence="12" id="KW-0812">Transmembrane</keyword>
<comment type="subcellular location">
    <subcellularLocation>
        <location evidence="2">Cell membrane</location>
        <topology evidence="2">Multi-pass membrane protein</topology>
    </subcellularLocation>
</comment>
<dbReference type="PANTHER" id="PTHR45453:SF1">
    <property type="entry name" value="PHOSPHATE REGULON SENSOR PROTEIN PHOR"/>
    <property type="match status" value="1"/>
</dbReference>
<keyword evidence="11 12" id="KW-0472">Membrane</keyword>
<evidence type="ECO:0000256" key="5">
    <source>
        <dbReference type="ARBA" id="ARBA00022553"/>
    </source>
</evidence>
<keyword evidence="8 15" id="KW-0418">Kinase</keyword>
<dbReference type="GO" id="GO:0004721">
    <property type="term" value="F:phosphoprotein phosphatase activity"/>
    <property type="evidence" value="ECO:0007669"/>
    <property type="project" value="TreeGrafter"/>
</dbReference>
<gene>
    <name evidence="15" type="ORF">GZH47_00055</name>
</gene>
<dbReference type="InterPro" id="IPR036890">
    <property type="entry name" value="HATPase_C_sf"/>
</dbReference>
<dbReference type="InterPro" id="IPR003661">
    <property type="entry name" value="HisK_dim/P_dom"/>
</dbReference>
<keyword evidence="7" id="KW-0547">Nucleotide-binding</keyword>
<evidence type="ECO:0000256" key="8">
    <source>
        <dbReference type="ARBA" id="ARBA00022777"/>
    </source>
</evidence>
<dbReference type="CDD" id="cd06225">
    <property type="entry name" value="HAMP"/>
    <property type="match status" value="1"/>
</dbReference>
<dbReference type="InterPro" id="IPR036097">
    <property type="entry name" value="HisK_dim/P_sf"/>
</dbReference>
<feature type="domain" description="HAMP" evidence="14">
    <location>
        <begin position="84"/>
        <end position="136"/>
    </location>
</feature>
<keyword evidence="10" id="KW-0902">Two-component regulatory system</keyword>
<dbReference type="Pfam" id="PF00672">
    <property type="entry name" value="HAMP"/>
    <property type="match status" value="1"/>
</dbReference>
<dbReference type="Gene3D" id="3.30.565.10">
    <property type="entry name" value="Histidine kinase-like ATPase, C-terminal domain"/>
    <property type="match status" value="1"/>
</dbReference>
<dbReference type="PANTHER" id="PTHR45453">
    <property type="entry name" value="PHOSPHATE REGULON SENSOR PROTEIN PHOR"/>
    <property type="match status" value="1"/>
</dbReference>
<dbReference type="InterPro" id="IPR003594">
    <property type="entry name" value="HATPase_dom"/>
</dbReference>
<dbReference type="EC" id="2.7.13.3" evidence="3"/>
<feature type="transmembrane region" description="Helical" evidence="12">
    <location>
        <begin position="59"/>
        <end position="83"/>
    </location>
</feature>
<evidence type="ECO:0000313" key="16">
    <source>
        <dbReference type="Proteomes" id="UP000479114"/>
    </source>
</evidence>
<protein>
    <recommendedName>
        <fullName evidence="3">histidine kinase</fullName>
        <ecNumber evidence="3">2.7.13.3</ecNumber>
    </recommendedName>
</protein>
<dbReference type="AlphaFoldDB" id="A0A6C0NTY7"/>
<evidence type="ECO:0000256" key="7">
    <source>
        <dbReference type="ARBA" id="ARBA00022741"/>
    </source>
</evidence>
<dbReference type="GO" id="GO:0000155">
    <property type="term" value="F:phosphorelay sensor kinase activity"/>
    <property type="evidence" value="ECO:0007669"/>
    <property type="project" value="InterPro"/>
</dbReference>
<evidence type="ECO:0000256" key="10">
    <source>
        <dbReference type="ARBA" id="ARBA00023012"/>
    </source>
</evidence>
<dbReference type="Pfam" id="PF02518">
    <property type="entry name" value="HATPase_c"/>
    <property type="match status" value="1"/>
</dbReference>
<comment type="catalytic activity">
    <reaction evidence="1">
        <text>ATP + protein L-histidine = ADP + protein N-phospho-L-histidine.</text>
        <dbReference type="EC" id="2.7.13.3"/>
    </reaction>
</comment>
<evidence type="ECO:0000256" key="9">
    <source>
        <dbReference type="ARBA" id="ARBA00022840"/>
    </source>
</evidence>
<feature type="transmembrane region" description="Helical" evidence="12">
    <location>
        <begin position="7"/>
        <end position="29"/>
    </location>
</feature>
<dbReference type="InterPro" id="IPR005467">
    <property type="entry name" value="His_kinase_dom"/>
</dbReference>
<dbReference type="CDD" id="cd00082">
    <property type="entry name" value="HisKA"/>
    <property type="match status" value="1"/>
</dbReference>
<dbReference type="FunFam" id="3.30.565.10:FF:000006">
    <property type="entry name" value="Sensor histidine kinase WalK"/>
    <property type="match status" value="1"/>
</dbReference>
<dbReference type="SMART" id="SM00388">
    <property type="entry name" value="HisKA"/>
    <property type="match status" value="1"/>
</dbReference>
<dbReference type="PROSITE" id="PS50885">
    <property type="entry name" value="HAMP"/>
    <property type="match status" value="1"/>
</dbReference>
<dbReference type="PROSITE" id="PS50109">
    <property type="entry name" value="HIS_KIN"/>
    <property type="match status" value="1"/>
</dbReference>
<dbReference type="SUPFAM" id="SSF158472">
    <property type="entry name" value="HAMP domain-like"/>
    <property type="match status" value="1"/>
</dbReference>
<dbReference type="CDD" id="cd00075">
    <property type="entry name" value="HATPase"/>
    <property type="match status" value="1"/>
</dbReference>
<keyword evidence="6" id="KW-0808">Transferase</keyword>
<dbReference type="KEGG" id="prz:GZH47_00055"/>
<evidence type="ECO:0000256" key="6">
    <source>
        <dbReference type="ARBA" id="ARBA00022679"/>
    </source>
</evidence>
<dbReference type="Gene3D" id="6.10.340.10">
    <property type="match status" value="1"/>
</dbReference>
<name>A0A6C0NTY7_9BACL</name>
<dbReference type="Pfam" id="PF00512">
    <property type="entry name" value="HisKA"/>
    <property type="match status" value="1"/>
</dbReference>
<dbReference type="InterPro" id="IPR003660">
    <property type="entry name" value="HAMP_dom"/>
</dbReference>
<keyword evidence="4" id="KW-1003">Cell membrane</keyword>
<dbReference type="GO" id="GO:0016036">
    <property type="term" value="P:cellular response to phosphate starvation"/>
    <property type="evidence" value="ECO:0007669"/>
    <property type="project" value="TreeGrafter"/>
</dbReference>
<evidence type="ECO:0000256" key="3">
    <source>
        <dbReference type="ARBA" id="ARBA00012438"/>
    </source>
</evidence>
<dbReference type="Proteomes" id="UP000479114">
    <property type="component" value="Chromosome"/>
</dbReference>
<evidence type="ECO:0000256" key="1">
    <source>
        <dbReference type="ARBA" id="ARBA00000085"/>
    </source>
</evidence>
<dbReference type="RefSeq" id="WP_162637946.1">
    <property type="nucleotide sequence ID" value="NZ_CP048286.1"/>
</dbReference>
<keyword evidence="12" id="KW-1133">Transmembrane helix</keyword>
<feature type="domain" description="Histidine kinase" evidence="13">
    <location>
        <begin position="144"/>
        <end position="358"/>
    </location>
</feature>
<organism evidence="15 16">
    <name type="scientific">Paenibacillus rhizovicinus</name>
    <dbReference type="NCBI Taxonomy" id="2704463"/>
    <lineage>
        <taxon>Bacteria</taxon>
        <taxon>Bacillati</taxon>
        <taxon>Bacillota</taxon>
        <taxon>Bacilli</taxon>
        <taxon>Bacillales</taxon>
        <taxon>Paenibacillaceae</taxon>
        <taxon>Paenibacillus</taxon>
    </lineage>
</organism>
<evidence type="ECO:0000259" key="14">
    <source>
        <dbReference type="PROSITE" id="PS50885"/>
    </source>
</evidence>
<sequence>MRGLYARISIACIGIASGVLLISTITFIFEAHYHLAMFQRQAKDMNMISKSFNDHFEQALIQSVLLIAILGIILAVIISLFVAKRITSPLVQMKNVAERMAKGELTSRTEVKGNDELADLGISLNHLAEQLLLQEQLRKTMTADVAHELRTPLATLKSHMEAMMEGVWEPTPRRLESCFDEIERLRFLVGDLEQLTEVESPNFKLKLQNENIGSIVQHYIDTYQSEFKKKDVRLLFHCEALCIALIDRLRFGQIMVNILSNALKFTPSKGEVKIEIKERSEAIQIAITDTGIGIDESELPFVFERFYRADKSRDRKSGGSGIGLTIVKKLVDAHNGTVEIYSRLDMGTSIKINLPKST</sequence>
<evidence type="ECO:0000256" key="12">
    <source>
        <dbReference type="SAM" id="Phobius"/>
    </source>
</evidence>
<dbReference type="SMART" id="SM00387">
    <property type="entry name" value="HATPase_c"/>
    <property type="match status" value="1"/>
</dbReference>